<feature type="compositionally biased region" description="Basic and acidic residues" evidence="1">
    <location>
        <begin position="123"/>
        <end position="152"/>
    </location>
</feature>
<evidence type="ECO:0000256" key="1">
    <source>
        <dbReference type="SAM" id="MobiDB-lite"/>
    </source>
</evidence>
<organism evidence="2 3">
    <name type="scientific">Saccharata proteae CBS 121410</name>
    <dbReference type="NCBI Taxonomy" id="1314787"/>
    <lineage>
        <taxon>Eukaryota</taxon>
        <taxon>Fungi</taxon>
        <taxon>Dikarya</taxon>
        <taxon>Ascomycota</taxon>
        <taxon>Pezizomycotina</taxon>
        <taxon>Dothideomycetes</taxon>
        <taxon>Dothideomycetes incertae sedis</taxon>
        <taxon>Botryosphaeriales</taxon>
        <taxon>Saccharataceae</taxon>
        <taxon>Saccharata</taxon>
    </lineage>
</organism>
<sequence length="208" mass="24271">MCLVKVKEETDYDVPYRVSSYRRDYSPPRRRAARISRTVIEERVPAVSYTRSSRLSIPAPAPAPLPIPAPQPVPTFVEPSPPPPPPTAPPSLPHPPSPPQAHYVEVSPRSSRISSEQSASDYVVREREYRRERREYSPVPNERYEPSPKYETFRYINPPEERYVARERSRSRDERSYRGDPRESAERYRSTRITVGQGEGNRRRDYYR</sequence>
<name>A0A9P4I1I5_9PEZI</name>
<evidence type="ECO:0000313" key="3">
    <source>
        <dbReference type="Proteomes" id="UP000799776"/>
    </source>
</evidence>
<protein>
    <submittedName>
        <fullName evidence="2">Uncharacterized protein</fullName>
    </submittedName>
</protein>
<proteinExistence type="predicted"/>
<comment type="caution">
    <text evidence="2">The sequence shown here is derived from an EMBL/GenBank/DDBJ whole genome shotgun (WGS) entry which is preliminary data.</text>
</comment>
<dbReference type="AlphaFoldDB" id="A0A9P4I1I5"/>
<feature type="compositionally biased region" description="Basic and acidic residues" evidence="1">
    <location>
        <begin position="159"/>
        <end position="189"/>
    </location>
</feature>
<accession>A0A9P4I1I5</accession>
<keyword evidence="3" id="KW-1185">Reference proteome</keyword>
<feature type="region of interest" description="Disordered" evidence="1">
    <location>
        <begin position="48"/>
        <end position="208"/>
    </location>
</feature>
<feature type="compositionally biased region" description="Pro residues" evidence="1">
    <location>
        <begin position="59"/>
        <end position="99"/>
    </location>
</feature>
<reference evidence="2" key="1">
    <citation type="journal article" date="2020" name="Stud. Mycol.">
        <title>101 Dothideomycetes genomes: a test case for predicting lifestyles and emergence of pathogens.</title>
        <authorList>
            <person name="Haridas S."/>
            <person name="Albert R."/>
            <person name="Binder M."/>
            <person name="Bloem J."/>
            <person name="Labutti K."/>
            <person name="Salamov A."/>
            <person name="Andreopoulos B."/>
            <person name="Baker S."/>
            <person name="Barry K."/>
            <person name="Bills G."/>
            <person name="Bluhm B."/>
            <person name="Cannon C."/>
            <person name="Castanera R."/>
            <person name="Culley D."/>
            <person name="Daum C."/>
            <person name="Ezra D."/>
            <person name="Gonzalez J."/>
            <person name="Henrissat B."/>
            <person name="Kuo A."/>
            <person name="Liang C."/>
            <person name="Lipzen A."/>
            <person name="Lutzoni F."/>
            <person name="Magnuson J."/>
            <person name="Mondo S."/>
            <person name="Nolan M."/>
            <person name="Ohm R."/>
            <person name="Pangilinan J."/>
            <person name="Park H.-J."/>
            <person name="Ramirez L."/>
            <person name="Alfaro M."/>
            <person name="Sun H."/>
            <person name="Tritt A."/>
            <person name="Yoshinaga Y."/>
            <person name="Zwiers L.-H."/>
            <person name="Turgeon B."/>
            <person name="Goodwin S."/>
            <person name="Spatafora J."/>
            <person name="Crous P."/>
            <person name="Grigoriev I."/>
        </authorList>
    </citation>
    <scope>NUCLEOTIDE SEQUENCE</scope>
    <source>
        <strain evidence="2">CBS 121410</strain>
    </source>
</reference>
<gene>
    <name evidence="2" type="ORF">K490DRAFT_62156</name>
</gene>
<dbReference type="EMBL" id="ML978712">
    <property type="protein sequence ID" value="KAF2090829.1"/>
    <property type="molecule type" value="Genomic_DNA"/>
</dbReference>
<dbReference type="Proteomes" id="UP000799776">
    <property type="component" value="Unassembled WGS sequence"/>
</dbReference>
<feature type="compositionally biased region" description="Low complexity" evidence="1">
    <location>
        <begin position="107"/>
        <end position="122"/>
    </location>
</feature>
<evidence type="ECO:0000313" key="2">
    <source>
        <dbReference type="EMBL" id="KAF2090829.1"/>
    </source>
</evidence>